<dbReference type="InterPro" id="IPR029044">
    <property type="entry name" value="Nucleotide-diphossugar_trans"/>
</dbReference>
<dbReference type="Pfam" id="PF00483">
    <property type="entry name" value="NTP_transferase"/>
    <property type="match status" value="1"/>
</dbReference>
<dbReference type="Proteomes" id="UP001388366">
    <property type="component" value="Unassembled WGS sequence"/>
</dbReference>
<comment type="caution">
    <text evidence="13">The sequence shown here is derived from an EMBL/GenBank/DDBJ whole genome shotgun (WGS) entry which is preliminary data.</text>
</comment>
<evidence type="ECO:0000256" key="11">
    <source>
        <dbReference type="RuleBase" id="RU003706"/>
    </source>
</evidence>
<evidence type="ECO:0000256" key="7">
    <source>
        <dbReference type="ARBA" id="ARBA00022695"/>
    </source>
</evidence>
<evidence type="ECO:0000256" key="6">
    <source>
        <dbReference type="ARBA" id="ARBA00022679"/>
    </source>
</evidence>
<comment type="catalytic activity">
    <reaction evidence="10 11">
        <text>dTTP + alpha-D-glucose 1-phosphate + H(+) = dTDP-alpha-D-glucose + diphosphate</text>
        <dbReference type="Rhea" id="RHEA:15225"/>
        <dbReference type="ChEBI" id="CHEBI:15378"/>
        <dbReference type="ChEBI" id="CHEBI:33019"/>
        <dbReference type="ChEBI" id="CHEBI:37568"/>
        <dbReference type="ChEBI" id="CHEBI:57477"/>
        <dbReference type="ChEBI" id="CHEBI:58601"/>
        <dbReference type="EC" id="2.7.7.24"/>
    </reaction>
</comment>
<dbReference type="InterPro" id="IPR005835">
    <property type="entry name" value="NTP_transferase_dom"/>
</dbReference>
<dbReference type="PANTHER" id="PTHR43532">
    <property type="entry name" value="GLUCOSE-1-PHOSPHATE THYMIDYLYLTRANSFERASE"/>
    <property type="match status" value="1"/>
</dbReference>
<evidence type="ECO:0000256" key="2">
    <source>
        <dbReference type="ARBA" id="ARBA00004781"/>
    </source>
</evidence>
<evidence type="ECO:0000256" key="3">
    <source>
        <dbReference type="ARBA" id="ARBA00005125"/>
    </source>
</evidence>
<proteinExistence type="inferred from homology"/>
<sequence>MKGIILAGGTGSRMFPVTQSINKHFLPVFDKPMIYYPLSVLMLAEIKEIAIVCRGIDKPLFEKLLGNGEALGINIVFVIQNSPAGIVDGLKKARHFIANSSFCLILGDNFFFGPGLTPRLVNAKNNIKNASAFAYEVKNPKSFGVLSYNSENQVESIEEKPENPKSNTIVTGLYMFDNKAISYADKLSISPRGELEITELLNIYIQEASLCVEVLGRGYAWLDMGTSENLMEASMYIQSIEKRQGFKIACLEEIAYRKGWISKDTLSLACERHKCTTYGEYLHKVLTELR</sequence>
<keyword evidence="9 11" id="KW-0460">Magnesium</keyword>
<organism evidence="13 14">
    <name type="scientific">Pseudoalteromonas neustonica</name>
    <dbReference type="NCBI Taxonomy" id="1840331"/>
    <lineage>
        <taxon>Bacteria</taxon>
        <taxon>Pseudomonadati</taxon>
        <taxon>Pseudomonadota</taxon>
        <taxon>Gammaproteobacteria</taxon>
        <taxon>Alteromonadales</taxon>
        <taxon>Pseudoalteromonadaceae</taxon>
        <taxon>Pseudoalteromonas</taxon>
    </lineage>
</organism>
<evidence type="ECO:0000256" key="8">
    <source>
        <dbReference type="ARBA" id="ARBA00022723"/>
    </source>
</evidence>
<dbReference type="SUPFAM" id="SSF53448">
    <property type="entry name" value="Nucleotide-diphospho-sugar transferases"/>
    <property type="match status" value="1"/>
</dbReference>
<keyword evidence="8 11" id="KW-0479">Metal-binding</keyword>
<dbReference type="NCBIfam" id="TIGR01207">
    <property type="entry name" value="rmlA"/>
    <property type="match status" value="1"/>
</dbReference>
<evidence type="ECO:0000256" key="9">
    <source>
        <dbReference type="ARBA" id="ARBA00022842"/>
    </source>
</evidence>
<evidence type="ECO:0000313" key="13">
    <source>
        <dbReference type="EMBL" id="MEM5549629.1"/>
    </source>
</evidence>
<protein>
    <recommendedName>
        <fullName evidence="5 11">Glucose-1-phosphate thymidylyltransferase</fullName>
        <ecNumber evidence="5 11">2.7.7.24</ecNumber>
    </recommendedName>
</protein>
<evidence type="ECO:0000256" key="4">
    <source>
        <dbReference type="ARBA" id="ARBA00010480"/>
    </source>
</evidence>
<comment type="pathway">
    <text evidence="3">Bacterial outer membrane biogenesis; LPS O-antigen biosynthesis.</text>
</comment>
<reference evidence="13 14" key="1">
    <citation type="submission" date="2024-03" db="EMBL/GenBank/DDBJ databases">
        <title>Community enrichment and isolation of bacterial strains for fucoidan degradation.</title>
        <authorList>
            <person name="Sichert A."/>
        </authorList>
    </citation>
    <scope>NUCLEOTIDE SEQUENCE [LARGE SCALE GENOMIC DNA]</scope>
    <source>
        <strain evidence="13 14">AS81</strain>
    </source>
</reference>
<dbReference type="PANTHER" id="PTHR43532:SF1">
    <property type="entry name" value="GLUCOSE-1-PHOSPHATE THYMIDYLYLTRANSFERASE 1"/>
    <property type="match status" value="1"/>
</dbReference>
<keyword evidence="6 11" id="KW-0808">Transferase</keyword>
<evidence type="ECO:0000259" key="12">
    <source>
        <dbReference type="Pfam" id="PF00483"/>
    </source>
</evidence>
<comment type="pathway">
    <text evidence="2">Carbohydrate biosynthesis; dTDP-L-rhamnose biosynthesis.</text>
</comment>
<evidence type="ECO:0000256" key="1">
    <source>
        <dbReference type="ARBA" id="ARBA00001946"/>
    </source>
</evidence>
<dbReference type="Gene3D" id="3.90.550.10">
    <property type="entry name" value="Spore Coat Polysaccharide Biosynthesis Protein SpsA, Chain A"/>
    <property type="match status" value="1"/>
</dbReference>
<dbReference type="RefSeq" id="WP_169327103.1">
    <property type="nucleotide sequence ID" value="NZ_JBBMQU010000003.1"/>
</dbReference>
<comment type="cofactor">
    <cofactor evidence="1">
        <name>Mg(2+)</name>
        <dbReference type="ChEBI" id="CHEBI:18420"/>
    </cofactor>
</comment>
<dbReference type="EMBL" id="JBBMQU010000003">
    <property type="protein sequence ID" value="MEM5549629.1"/>
    <property type="molecule type" value="Genomic_DNA"/>
</dbReference>
<evidence type="ECO:0000256" key="10">
    <source>
        <dbReference type="ARBA" id="ARBA00049336"/>
    </source>
</evidence>
<name>A0ABU9TXW7_9GAMM</name>
<accession>A0ABU9TXW7</accession>
<dbReference type="GO" id="GO:0008879">
    <property type="term" value="F:glucose-1-phosphate thymidylyltransferase activity"/>
    <property type="evidence" value="ECO:0007669"/>
    <property type="project" value="UniProtKB-EC"/>
</dbReference>
<feature type="domain" description="Nucleotidyl transferase" evidence="12">
    <location>
        <begin position="2"/>
        <end position="238"/>
    </location>
</feature>
<comment type="function">
    <text evidence="11">Catalyzes the formation of dTDP-glucose, from dTTP and glucose 1-phosphate, as well as its pyrophosphorolysis.</text>
</comment>
<dbReference type="EC" id="2.7.7.24" evidence="5 11"/>
<evidence type="ECO:0000256" key="5">
    <source>
        <dbReference type="ARBA" id="ARBA00012461"/>
    </source>
</evidence>
<gene>
    <name evidence="13" type="primary">rfbA</name>
    <name evidence="13" type="ORF">WNY63_02620</name>
</gene>
<comment type="similarity">
    <text evidence="4 11">Belongs to the glucose-1-phosphate thymidylyltransferase family.</text>
</comment>
<keyword evidence="14" id="KW-1185">Reference proteome</keyword>
<dbReference type="InterPro" id="IPR005907">
    <property type="entry name" value="G1P_thy_trans_s"/>
</dbReference>
<evidence type="ECO:0000313" key="14">
    <source>
        <dbReference type="Proteomes" id="UP001388366"/>
    </source>
</evidence>
<keyword evidence="7 11" id="KW-0548">Nucleotidyltransferase</keyword>